<dbReference type="SMART" id="SM00899">
    <property type="entry name" value="FeoA"/>
    <property type="match status" value="1"/>
</dbReference>
<dbReference type="PANTHER" id="PTHR42954">
    <property type="entry name" value="FE(2+) TRANSPORT PROTEIN A"/>
    <property type="match status" value="1"/>
</dbReference>
<keyword evidence="4" id="KW-1185">Reference proteome</keyword>
<dbReference type="GeneID" id="78232927"/>
<name>A0AAJ5UAZ5_9GAMM</name>
<dbReference type="AlphaFoldDB" id="A0AAJ5UAZ5"/>
<dbReference type="EMBL" id="CP104758">
    <property type="protein sequence ID" value="WBG92571.1"/>
    <property type="molecule type" value="Genomic_DNA"/>
</dbReference>
<dbReference type="InterPro" id="IPR052713">
    <property type="entry name" value="FeoA"/>
</dbReference>
<dbReference type="InterPro" id="IPR008988">
    <property type="entry name" value="Transcriptional_repressor_C"/>
</dbReference>
<proteinExistence type="predicted"/>
<dbReference type="SUPFAM" id="SSF50037">
    <property type="entry name" value="C-terminal domain of transcriptional repressors"/>
    <property type="match status" value="1"/>
</dbReference>
<accession>A0AAJ5UAZ5</accession>
<sequence>MLIKPGTQWRITGFQSDLSRLFSRKLFSLGFVPGAVIDIVRFAPLGDPAEVRIRHTSYALRKSELAMLRLEPVNGGEGA</sequence>
<dbReference type="InterPro" id="IPR007167">
    <property type="entry name" value="Fe-transptr_FeoA-like"/>
</dbReference>
<dbReference type="GO" id="GO:0046914">
    <property type="term" value="F:transition metal ion binding"/>
    <property type="evidence" value="ECO:0007669"/>
    <property type="project" value="InterPro"/>
</dbReference>
<evidence type="ECO:0000256" key="1">
    <source>
        <dbReference type="ARBA" id="ARBA00023004"/>
    </source>
</evidence>
<dbReference type="Proteomes" id="UP001211544">
    <property type="component" value="Chromosome"/>
</dbReference>
<evidence type="ECO:0000313" key="3">
    <source>
        <dbReference type="EMBL" id="WBG92571.1"/>
    </source>
</evidence>
<organism evidence="3 4">
    <name type="scientific">Pantoea piersonii</name>
    <dbReference type="NCBI Taxonomy" id="2364647"/>
    <lineage>
        <taxon>Bacteria</taxon>
        <taxon>Pseudomonadati</taxon>
        <taxon>Pseudomonadota</taxon>
        <taxon>Gammaproteobacteria</taxon>
        <taxon>Enterobacterales</taxon>
        <taxon>Erwiniaceae</taxon>
        <taxon>Pantoea</taxon>
    </lineage>
</organism>
<feature type="domain" description="Ferrous iron transporter FeoA-like" evidence="2">
    <location>
        <begin position="1"/>
        <end position="72"/>
    </location>
</feature>
<dbReference type="KEGG" id="kpie:N5580_08680"/>
<dbReference type="RefSeq" id="WP_120452741.1">
    <property type="nucleotide sequence ID" value="NZ_CP104758.1"/>
</dbReference>
<protein>
    <submittedName>
        <fullName evidence="3">FeoA domain-containing protein</fullName>
    </submittedName>
</protein>
<evidence type="ECO:0000259" key="2">
    <source>
        <dbReference type="SMART" id="SM00899"/>
    </source>
</evidence>
<dbReference type="InterPro" id="IPR038157">
    <property type="entry name" value="FeoA_core_dom"/>
</dbReference>
<dbReference type="Pfam" id="PF04023">
    <property type="entry name" value="FeoA"/>
    <property type="match status" value="1"/>
</dbReference>
<evidence type="ECO:0000313" key="4">
    <source>
        <dbReference type="Proteomes" id="UP001211544"/>
    </source>
</evidence>
<dbReference type="PANTHER" id="PTHR42954:SF2">
    <property type="entry name" value="FE(2+) TRANSPORT PROTEIN A"/>
    <property type="match status" value="1"/>
</dbReference>
<keyword evidence="1" id="KW-0408">Iron</keyword>
<dbReference type="Gene3D" id="2.30.30.90">
    <property type="match status" value="1"/>
</dbReference>
<gene>
    <name evidence="3" type="ORF">N5580_08680</name>
</gene>
<reference evidence="3 4" key="1">
    <citation type="journal article" date="2022" name="J Glob Antimicrob Resist">
        <title>First complete genome of a multidrug resistant strain of the novel human pathogen Kalamiella piersonii (GABEKP28) identified in human saliva.</title>
        <authorList>
            <person name="McDonagh F."/>
            <person name="Singh N.K."/>
            <person name="Venkateswaran K."/>
            <person name="Lonappan A.M."/>
            <person name="Hallahan B."/>
            <person name="Tuohy A."/>
            <person name="Burke L."/>
            <person name="Kovarova A."/>
            <person name="Miliotis G."/>
        </authorList>
    </citation>
    <scope>NUCLEOTIDE SEQUENCE [LARGE SCALE GENOMIC DNA]</scope>
    <source>
        <strain evidence="3 4">GABEKP28</strain>
    </source>
</reference>